<keyword evidence="7" id="KW-1185">Reference proteome</keyword>
<feature type="transmembrane region" description="Helical" evidence="5">
    <location>
        <begin position="327"/>
        <end position="346"/>
    </location>
</feature>
<dbReference type="PANTHER" id="PTHR23501:SF195">
    <property type="entry name" value="PEP5"/>
    <property type="match status" value="1"/>
</dbReference>
<evidence type="ECO:0000256" key="4">
    <source>
        <dbReference type="ARBA" id="ARBA00023136"/>
    </source>
</evidence>
<dbReference type="OrthoDB" id="2587356at2759"/>
<dbReference type="SUPFAM" id="SSF103473">
    <property type="entry name" value="MFS general substrate transporter"/>
    <property type="match status" value="1"/>
</dbReference>
<feature type="transmembrane region" description="Helical" evidence="5">
    <location>
        <begin position="245"/>
        <end position="264"/>
    </location>
</feature>
<gene>
    <name evidence="6" type="ORF">EK21DRAFT_95959</name>
</gene>
<comment type="caution">
    <text evidence="6">The sequence shown here is derived from an EMBL/GenBank/DDBJ whole genome shotgun (WGS) entry which is preliminary data.</text>
</comment>
<dbReference type="GO" id="GO:0005886">
    <property type="term" value="C:plasma membrane"/>
    <property type="evidence" value="ECO:0007669"/>
    <property type="project" value="TreeGrafter"/>
</dbReference>
<feature type="transmembrane region" description="Helical" evidence="5">
    <location>
        <begin position="355"/>
        <end position="372"/>
    </location>
</feature>
<feature type="transmembrane region" description="Helical" evidence="5">
    <location>
        <begin position="501"/>
        <end position="521"/>
    </location>
</feature>
<feature type="transmembrane region" description="Helical" evidence="5">
    <location>
        <begin position="174"/>
        <end position="195"/>
    </location>
</feature>
<dbReference type="InterPro" id="IPR036259">
    <property type="entry name" value="MFS_trans_sf"/>
</dbReference>
<evidence type="ECO:0000256" key="3">
    <source>
        <dbReference type="ARBA" id="ARBA00022989"/>
    </source>
</evidence>
<keyword evidence="4 5" id="KW-0472">Membrane</keyword>
<dbReference type="Gene3D" id="1.20.1250.20">
    <property type="entry name" value="MFS general substrate transporter like domains"/>
    <property type="match status" value="1"/>
</dbReference>
<evidence type="ECO:0000256" key="5">
    <source>
        <dbReference type="SAM" id="Phobius"/>
    </source>
</evidence>
<feature type="transmembrane region" description="Helical" evidence="5">
    <location>
        <begin position="135"/>
        <end position="154"/>
    </location>
</feature>
<keyword evidence="2 5" id="KW-0812">Transmembrane</keyword>
<feature type="transmembrane region" description="Helical" evidence="5">
    <location>
        <begin position="207"/>
        <end position="233"/>
    </location>
</feature>
<dbReference type="EMBL" id="ML978154">
    <property type="protein sequence ID" value="KAF2036732.1"/>
    <property type="molecule type" value="Genomic_DNA"/>
</dbReference>
<accession>A0A9P4HMK0</accession>
<protein>
    <submittedName>
        <fullName evidence="6">MFS general substrate transporter</fullName>
    </submittedName>
</protein>
<evidence type="ECO:0000256" key="2">
    <source>
        <dbReference type="ARBA" id="ARBA00022692"/>
    </source>
</evidence>
<evidence type="ECO:0000313" key="6">
    <source>
        <dbReference type="EMBL" id="KAF2036732.1"/>
    </source>
</evidence>
<sequence length="548" mass="58530">MAGGNALCAAVIEKRICAVIAQVPFVSGEQAGSTFESIHETFLAERGAIQQGANSTILFTQIFTAVAAPSPNAFIVQDLGEPGISGWSPLLVQAVLTPILARLSDVLNRKLLVVIPPLFAAAGSFIGAKAVDMIMLIAGNVLVGITLATVGVATSIPAEVLPLKYRSVANGVEFLGGTFGAFHLLCSAGLFACYWPKQRPELARKGFNNILWACDHVVCLLYAAGTTLVLMGLAWSSGSYAGRNIHVAVPVALGIVFTLFFGLYGKQRSSNGICAHVFFQSGRKFPLSVFMVFVEGWIYFSAVNTITTQMTFYLAWDSDSLRISIRQLAYFFPTVFTSLVVIWYWTRFKDIKKPLVLSFGLFLAISCTYIGTKPSWGNVQYDLNVLSGIAQAGPLTSILVATQFTAPHAYLSTATGMAFSTRAIRGAFRIAVLYSITNGHISSHYNDAVAEAAMAAGLPIDAVVPLLSIIKEGNVIPGIDATIISSAADAEHAVYAKAYGLAWASIVPFVVIAIVCCALLSDCGALMTEKMEASMEKLPEKLSDEEEA</sequence>
<dbReference type="PANTHER" id="PTHR23501">
    <property type="entry name" value="MAJOR FACILITATOR SUPERFAMILY"/>
    <property type="match status" value="1"/>
</dbReference>
<comment type="subcellular location">
    <subcellularLocation>
        <location evidence="1">Membrane</location>
        <topology evidence="1">Multi-pass membrane protein</topology>
    </subcellularLocation>
</comment>
<feature type="transmembrane region" description="Helical" evidence="5">
    <location>
        <begin position="285"/>
        <end position="307"/>
    </location>
</feature>
<dbReference type="GO" id="GO:0022857">
    <property type="term" value="F:transmembrane transporter activity"/>
    <property type="evidence" value="ECO:0007669"/>
    <property type="project" value="TreeGrafter"/>
</dbReference>
<organism evidence="6 7">
    <name type="scientific">Setomelanomma holmii</name>
    <dbReference type="NCBI Taxonomy" id="210430"/>
    <lineage>
        <taxon>Eukaryota</taxon>
        <taxon>Fungi</taxon>
        <taxon>Dikarya</taxon>
        <taxon>Ascomycota</taxon>
        <taxon>Pezizomycotina</taxon>
        <taxon>Dothideomycetes</taxon>
        <taxon>Pleosporomycetidae</taxon>
        <taxon>Pleosporales</taxon>
        <taxon>Pleosporineae</taxon>
        <taxon>Phaeosphaeriaceae</taxon>
        <taxon>Setomelanomma</taxon>
    </lineage>
</organism>
<proteinExistence type="predicted"/>
<evidence type="ECO:0000256" key="1">
    <source>
        <dbReference type="ARBA" id="ARBA00004141"/>
    </source>
</evidence>
<reference evidence="6" key="1">
    <citation type="journal article" date="2020" name="Stud. Mycol.">
        <title>101 Dothideomycetes genomes: a test case for predicting lifestyles and emergence of pathogens.</title>
        <authorList>
            <person name="Haridas S."/>
            <person name="Albert R."/>
            <person name="Binder M."/>
            <person name="Bloem J."/>
            <person name="Labutti K."/>
            <person name="Salamov A."/>
            <person name="Andreopoulos B."/>
            <person name="Baker S."/>
            <person name="Barry K."/>
            <person name="Bills G."/>
            <person name="Bluhm B."/>
            <person name="Cannon C."/>
            <person name="Castanera R."/>
            <person name="Culley D."/>
            <person name="Daum C."/>
            <person name="Ezra D."/>
            <person name="Gonzalez J."/>
            <person name="Henrissat B."/>
            <person name="Kuo A."/>
            <person name="Liang C."/>
            <person name="Lipzen A."/>
            <person name="Lutzoni F."/>
            <person name="Magnuson J."/>
            <person name="Mondo S."/>
            <person name="Nolan M."/>
            <person name="Ohm R."/>
            <person name="Pangilinan J."/>
            <person name="Park H.-J."/>
            <person name="Ramirez L."/>
            <person name="Alfaro M."/>
            <person name="Sun H."/>
            <person name="Tritt A."/>
            <person name="Yoshinaga Y."/>
            <person name="Zwiers L.-H."/>
            <person name="Turgeon B."/>
            <person name="Goodwin S."/>
            <person name="Spatafora J."/>
            <person name="Crous P."/>
            <person name="Grigoriev I."/>
        </authorList>
    </citation>
    <scope>NUCLEOTIDE SEQUENCE</scope>
    <source>
        <strain evidence="6">CBS 110217</strain>
    </source>
</reference>
<keyword evidence="3 5" id="KW-1133">Transmembrane helix</keyword>
<name>A0A9P4HMK0_9PLEO</name>
<dbReference type="Proteomes" id="UP000799777">
    <property type="component" value="Unassembled WGS sequence"/>
</dbReference>
<dbReference type="AlphaFoldDB" id="A0A9P4HMK0"/>
<evidence type="ECO:0000313" key="7">
    <source>
        <dbReference type="Proteomes" id="UP000799777"/>
    </source>
</evidence>